<feature type="transmembrane region" description="Helical" evidence="1">
    <location>
        <begin position="55"/>
        <end position="75"/>
    </location>
</feature>
<comment type="caution">
    <text evidence="2">The sequence shown here is derived from an EMBL/GenBank/DDBJ whole genome shotgun (WGS) entry which is preliminary data.</text>
</comment>
<keyword evidence="1" id="KW-0472">Membrane</keyword>
<name>A0ABW1SB84_9PROT</name>
<accession>A0ABW1SB84</accession>
<dbReference type="RefSeq" id="WP_377379152.1">
    <property type="nucleotide sequence ID" value="NZ_JBHSSW010000013.1"/>
</dbReference>
<gene>
    <name evidence="2" type="ORF">ACFQDM_11440</name>
</gene>
<keyword evidence="1" id="KW-1133">Transmembrane helix</keyword>
<dbReference type="PANTHER" id="PTHR34980:SF2">
    <property type="entry name" value="INNER MEMBRANE PROTEIN YHAH-RELATED"/>
    <property type="match status" value="1"/>
</dbReference>
<feature type="transmembrane region" description="Helical" evidence="1">
    <location>
        <begin position="27"/>
        <end position="48"/>
    </location>
</feature>
<keyword evidence="3" id="KW-1185">Reference proteome</keyword>
<evidence type="ECO:0000313" key="2">
    <source>
        <dbReference type="EMBL" id="MFC6198699.1"/>
    </source>
</evidence>
<keyword evidence="1" id="KW-0812">Transmembrane</keyword>
<feature type="transmembrane region" description="Helical" evidence="1">
    <location>
        <begin position="95"/>
        <end position="121"/>
    </location>
</feature>
<protein>
    <submittedName>
        <fullName evidence="2">DUF805 domain-containing protein</fullName>
    </submittedName>
</protein>
<evidence type="ECO:0000256" key="1">
    <source>
        <dbReference type="SAM" id="Phobius"/>
    </source>
</evidence>
<proteinExistence type="predicted"/>
<dbReference type="PANTHER" id="PTHR34980">
    <property type="entry name" value="INNER MEMBRANE PROTEIN-RELATED-RELATED"/>
    <property type="match status" value="1"/>
</dbReference>
<dbReference type="Proteomes" id="UP001596303">
    <property type="component" value="Unassembled WGS sequence"/>
</dbReference>
<evidence type="ECO:0000313" key="3">
    <source>
        <dbReference type="Proteomes" id="UP001596303"/>
    </source>
</evidence>
<organism evidence="2 3">
    <name type="scientific">Ponticaulis profundi</name>
    <dbReference type="NCBI Taxonomy" id="2665222"/>
    <lineage>
        <taxon>Bacteria</taxon>
        <taxon>Pseudomonadati</taxon>
        <taxon>Pseudomonadota</taxon>
        <taxon>Alphaproteobacteria</taxon>
        <taxon>Hyphomonadales</taxon>
        <taxon>Hyphomonadaceae</taxon>
        <taxon>Ponticaulis</taxon>
    </lineage>
</organism>
<reference evidence="3" key="1">
    <citation type="journal article" date="2019" name="Int. J. Syst. Evol. Microbiol.">
        <title>The Global Catalogue of Microorganisms (GCM) 10K type strain sequencing project: providing services to taxonomists for standard genome sequencing and annotation.</title>
        <authorList>
            <consortium name="The Broad Institute Genomics Platform"/>
            <consortium name="The Broad Institute Genome Sequencing Center for Infectious Disease"/>
            <person name="Wu L."/>
            <person name="Ma J."/>
        </authorList>
    </citation>
    <scope>NUCLEOTIDE SEQUENCE [LARGE SCALE GENOMIC DNA]</scope>
    <source>
        <strain evidence="3">CGMCC-1.15741</strain>
    </source>
</reference>
<dbReference type="InterPro" id="IPR008523">
    <property type="entry name" value="DUF805"/>
</dbReference>
<dbReference type="EMBL" id="JBHSSW010000013">
    <property type="protein sequence ID" value="MFC6198699.1"/>
    <property type="molecule type" value="Genomic_DNA"/>
</dbReference>
<dbReference type="Pfam" id="PF05656">
    <property type="entry name" value="DUF805"/>
    <property type="match status" value="1"/>
</dbReference>
<sequence>MGFPEAIKLFFSNYVQFNGRSRRSEFWWPWLLHIIVIFPTLGLGVVMLESSSGDANALAIILVSLGALYFLAVFIPNISLSVRRLHDLNLTGWIYLGLVIVGYIPIVGIISNIAMIVIGVVPGTKGPNKYGSDPKNPDGDIIDVFE</sequence>